<keyword evidence="1" id="KW-0472">Membrane</keyword>
<keyword evidence="3" id="KW-1185">Reference proteome</keyword>
<keyword evidence="1" id="KW-0812">Transmembrane</keyword>
<organism evidence="2 3">
    <name type="scientific">Fuscovulum ytuae</name>
    <dbReference type="NCBI Taxonomy" id="3042299"/>
    <lineage>
        <taxon>Bacteria</taxon>
        <taxon>Pseudomonadati</taxon>
        <taxon>Pseudomonadota</taxon>
        <taxon>Alphaproteobacteria</taxon>
        <taxon>Rhodobacterales</taxon>
        <taxon>Paracoccaceae</taxon>
        <taxon>Fuscovulum</taxon>
    </lineage>
</organism>
<gene>
    <name evidence="2" type="ORF">QF092_14415</name>
</gene>
<sequence length="88" mass="10086">MVAFFKLALFGYIALTIIYWLLALYFRSVERERLEKEYDHGGIPGTRDGHVAQGLAAYERSLRRRLIGLVFVIPTAVVIALVWILNFS</sequence>
<accession>A0ABY8Q539</accession>
<evidence type="ECO:0000256" key="1">
    <source>
        <dbReference type="SAM" id="Phobius"/>
    </source>
</evidence>
<evidence type="ECO:0000313" key="3">
    <source>
        <dbReference type="Proteomes" id="UP001230978"/>
    </source>
</evidence>
<feature type="transmembrane region" description="Helical" evidence="1">
    <location>
        <begin position="66"/>
        <end position="85"/>
    </location>
</feature>
<reference evidence="2 3" key="1">
    <citation type="submission" date="2023-04" db="EMBL/GenBank/DDBJ databases">
        <title>YMD61, complete Genome.</title>
        <authorList>
            <person name="Zhang J."/>
        </authorList>
    </citation>
    <scope>NUCLEOTIDE SEQUENCE [LARGE SCALE GENOMIC DNA]</scope>
    <source>
        <strain evidence="2 3">YMD61</strain>
    </source>
</reference>
<feature type="transmembrane region" description="Helical" evidence="1">
    <location>
        <begin position="6"/>
        <end position="26"/>
    </location>
</feature>
<dbReference type="Proteomes" id="UP001230978">
    <property type="component" value="Chromosome"/>
</dbReference>
<name>A0ABY8Q539_9RHOB</name>
<proteinExistence type="predicted"/>
<evidence type="ECO:0000313" key="2">
    <source>
        <dbReference type="EMBL" id="WGV15445.1"/>
    </source>
</evidence>
<protein>
    <submittedName>
        <fullName evidence="2">Uncharacterized protein</fullName>
    </submittedName>
</protein>
<dbReference type="RefSeq" id="WP_281464824.1">
    <property type="nucleotide sequence ID" value="NZ_CP124535.1"/>
</dbReference>
<dbReference type="EMBL" id="CP124535">
    <property type="protein sequence ID" value="WGV15445.1"/>
    <property type="molecule type" value="Genomic_DNA"/>
</dbReference>
<keyword evidence="1" id="KW-1133">Transmembrane helix</keyword>